<dbReference type="AlphaFoldDB" id="A0AAD9ASQ5"/>
<evidence type="ECO:0000313" key="1">
    <source>
        <dbReference type="EMBL" id="KAK1851059.1"/>
    </source>
</evidence>
<name>A0AAD9ASQ5_9PEZI</name>
<protein>
    <recommendedName>
        <fullName evidence="3">Phytanoyl-CoA hydroxylase</fullName>
    </recommendedName>
</protein>
<dbReference type="Proteomes" id="UP001243330">
    <property type="component" value="Unassembled WGS sequence"/>
</dbReference>
<comment type="caution">
    <text evidence="1">The sequence shown here is derived from an EMBL/GenBank/DDBJ whole genome shotgun (WGS) entry which is preliminary data.</text>
</comment>
<dbReference type="PANTHER" id="PTHR40128:SF1">
    <property type="entry name" value="PHYTANOYL-COA HYDROXYLASE"/>
    <property type="match status" value="1"/>
</dbReference>
<dbReference type="EMBL" id="JAQOWY010000104">
    <property type="protein sequence ID" value="KAK1851059.1"/>
    <property type="molecule type" value="Genomic_DNA"/>
</dbReference>
<evidence type="ECO:0008006" key="3">
    <source>
        <dbReference type="Google" id="ProtNLM"/>
    </source>
</evidence>
<accession>A0AAD9ASQ5</accession>
<dbReference type="SUPFAM" id="SSF51197">
    <property type="entry name" value="Clavaminate synthase-like"/>
    <property type="match status" value="1"/>
</dbReference>
<organism evidence="1 2">
    <name type="scientific">Colletotrichum chrysophilum</name>
    <dbReference type="NCBI Taxonomy" id="1836956"/>
    <lineage>
        <taxon>Eukaryota</taxon>
        <taxon>Fungi</taxon>
        <taxon>Dikarya</taxon>
        <taxon>Ascomycota</taxon>
        <taxon>Pezizomycotina</taxon>
        <taxon>Sordariomycetes</taxon>
        <taxon>Hypocreomycetidae</taxon>
        <taxon>Glomerellales</taxon>
        <taxon>Glomerellaceae</taxon>
        <taxon>Colletotrichum</taxon>
        <taxon>Colletotrichum gloeosporioides species complex</taxon>
    </lineage>
</organism>
<sequence length="356" mass="39132">MSLQPPSVNSSVPPPIDGKFLFVNDDLLAPAEVGILEPSFPDELVEVLRDRYHTRGYLLVKGLLPRQDVLAARESYFASLSPSGILKPGTAPKEGIFDPEANPSNYPGIGAGAKRATATAPGSQDKRGMFMDAALKAHTDEWYCGSTDGRVRGFCNHPALKAFVAHFTGWGDNTLPVKRTLLRNNTPGNKAIGVHYDQSFMRYGEPTSVTAWVPIGDVSLEGGGLIYLEDGEALGAEIEQDFERKAKAAGMTDEEVRHAYNANMMSTGWLCNGAADFGRKYGKKWLVTEYEAGDVVFHTPHMIHASTINYDPKGRIRLGTDLRFVDSSRPWDKVRECSTKLLVFAHHTDQRCLAME</sequence>
<proteinExistence type="predicted"/>
<dbReference type="InterPro" id="IPR008775">
    <property type="entry name" value="Phytyl_CoA_dOase-like"/>
</dbReference>
<evidence type="ECO:0000313" key="2">
    <source>
        <dbReference type="Proteomes" id="UP001243330"/>
    </source>
</evidence>
<dbReference type="Pfam" id="PF05721">
    <property type="entry name" value="PhyH"/>
    <property type="match status" value="1"/>
</dbReference>
<reference evidence="1" key="1">
    <citation type="submission" date="2023-01" db="EMBL/GenBank/DDBJ databases">
        <title>Colletotrichum chrysophilum M932 genome sequence.</title>
        <authorList>
            <person name="Baroncelli R."/>
        </authorList>
    </citation>
    <scope>NUCLEOTIDE SEQUENCE</scope>
    <source>
        <strain evidence="1">M932</strain>
    </source>
</reference>
<dbReference type="PANTHER" id="PTHR40128">
    <property type="entry name" value="EXPRESSED PROTEIN"/>
    <property type="match status" value="1"/>
</dbReference>
<dbReference type="Gene3D" id="2.60.120.620">
    <property type="entry name" value="q2cbj1_9rhob like domain"/>
    <property type="match status" value="1"/>
</dbReference>
<gene>
    <name evidence="1" type="ORF">CCHR01_06287</name>
</gene>
<keyword evidence="2" id="KW-1185">Reference proteome</keyword>